<keyword evidence="8 10" id="KW-0460">Magnesium</keyword>
<dbReference type="InterPro" id="IPR027417">
    <property type="entry name" value="P-loop_NTPase"/>
</dbReference>
<reference evidence="14 15" key="1">
    <citation type="journal article" date="2016" name="Nat. Commun.">
        <title>Thousands of microbial genomes shed light on interconnected biogeochemical processes in an aquifer system.</title>
        <authorList>
            <person name="Anantharaman K."/>
            <person name="Brown C.T."/>
            <person name="Hug L.A."/>
            <person name="Sharon I."/>
            <person name="Castelle C.J."/>
            <person name="Probst A.J."/>
            <person name="Thomas B.C."/>
            <person name="Singh A."/>
            <person name="Wilkins M.J."/>
            <person name="Karaoz U."/>
            <person name="Brodie E.L."/>
            <person name="Williams K.H."/>
            <person name="Hubbard S.S."/>
            <person name="Banfield J.F."/>
        </authorList>
    </citation>
    <scope>NUCLEOTIDE SEQUENCE [LARGE SCALE GENOMIC DNA]</scope>
</reference>
<organism evidence="14 15">
    <name type="scientific">Candidatus Beckwithbacteria bacterium RIFCSPHIGHO2_12_FULL_47_17</name>
    <dbReference type="NCBI Taxonomy" id="1797460"/>
    <lineage>
        <taxon>Bacteria</taxon>
        <taxon>Candidatus Beckwithiibacteriota</taxon>
    </lineage>
</organism>
<dbReference type="STRING" id="1797460.A3E73_00060"/>
<evidence type="ECO:0000256" key="7">
    <source>
        <dbReference type="ARBA" id="ARBA00022840"/>
    </source>
</evidence>
<evidence type="ECO:0000256" key="9">
    <source>
        <dbReference type="ARBA" id="ARBA00049563"/>
    </source>
</evidence>
<dbReference type="Proteomes" id="UP000176791">
    <property type="component" value="Unassembled WGS sequence"/>
</dbReference>
<keyword evidence="7 10" id="KW-0067">ATP-binding</keyword>
<evidence type="ECO:0000256" key="4">
    <source>
        <dbReference type="ARBA" id="ARBA00022679"/>
    </source>
</evidence>
<name>A0A1F5DMJ0_9BACT</name>
<dbReference type="EC" id="2.5.1.75" evidence="10"/>
<dbReference type="EMBL" id="MEZN01000017">
    <property type="protein sequence ID" value="OGD56368.1"/>
    <property type="molecule type" value="Genomic_DNA"/>
</dbReference>
<evidence type="ECO:0000313" key="15">
    <source>
        <dbReference type="Proteomes" id="UP000176791"/>
    </source>
</evidence>
<evidence type="ECO:0000256" key="6">
    <source>
        <dbReference type="ARBA" id="ARBA00022741"/>
    </source>
</evidence>
<feature type="site" description="Interaction with substrate tRNA" evidence="10">
    <location>
        <position position="120"/>
    </location>
</feature>
<comment type="subunit">
    <text evidence="10">Monomer.</text>
</comment>
<dbReference type="InterPro" id="IPR018022">
    <property type="entry name" value="IPT"/>
</dbReference>
<keyword evidence="5 10" id="KW-0819">tRNA processing</keyword>
<comment type="caution">
    <text evidence="10">Lacks conserved residue(s) required for the propagation of feature annotation.</text>
</comment>
<proteinExistence type="inferred from homology"/>
<comment type="caution">
    <text evidence="14">The sequence shown here is derived from an EMBL/GenBank/DDBJ whole genome shotgun (WGS) entry which is preliminary data.</text>
</comment>
<dbReference type="PANTHER" id="PTHR11088:SF60">
    <property type="entry name" value="TRNA DIMETHYLALLYLTRANSFERASE"/>
    <property type="match status" value="1"/>
</dbReference>
<dbReference type="PANTHER" id="PTHR11088">
    <property type="entry name" value="TRNA DIMETHYLALLYLTRANSFERASE"/>
    <property type="match status" value="1"/>
</dbReference>
<accession>A0A1F5DMJ0</accession>
<dbReference type="GO" id="GO:0006400">
    <property type="term" value="P:tRNA modification"/>
    <property type="evidence" value="ECO:0007669"/>
    <property type="project" value="TreeGrafter"/>
</dbReference>
<comment type="catalytic activity">
    <reaction evidence="9 10 11">
        <text>adenosine(37) in tRNA + dimethylallyl diphosphate = N(6)-dimethylallyladenosine(37) in tRNA + diphosphate</text>
        <dbReference type="Rhea" id="RHEA:26482"/>
        <dbReference type="Rhea" id="RHEA-COMP:10162"/>
        <dbReference type="Rhea" id="RHEA-COMP:10375"/>
        <dbReference type="ChEBI" id="CHEBI:33019"/>
        <dbReference type="ChEBI" id="CHEBI:57623"/>
        <dbReference type="ChEBI" id="CHEBI:74411"/>
        <dbReference type="ChEBI" id="CHEBI:74415"/>
        <dbReference type="EC" id="2.5.1.75"/>
    </reaction>
</comment>
<dbReference type="Pfam" id="PF01715">
    <property type="entry name" value="IPPT"/>
    <property type="match status" value="1"/>
</dbReference>
<evidence type="ECO:0000256" key="11">
    <source>
        <dbReference type="RuleBase" id="RU003783"/>
    </source>
</evidence>
<feature type="region of interest" description="Interaction with substrate tRNA" evidence="10">
    <location>
        <begin position="34"/>
        <end position="37"/>
    </location>
</feature>
<evidence type="ECO:0000256" key="12">
    <source>
        <dbReference type="RuleBase" id="RU003784"/>
    </source>
</evidence>
<evidence type="ECO:0000256" key="13">
    <source>
        <dbReference type="RuleBase" id="RU003785"/>
    </source>
</evidence>
<dbReference type="GO" id="GO:0005524">
    <property type="term" value="F:ATP binding"/>
    <property type="evidence" value="ECO:0007669"/>
    <property type="project" value="UniProtKB-UniRule"/>
</dbReference>
<dbReference type="AlphaFoldDB" id="A0A1F5DMJ0"/>
<evidence type="ECO:0000256" key="1">
    <source>
        <dbReference type="ARBA" id="ARBA00001946"/>
    </source>
</evidence>
<dbReference type="Gene3D" id="3.40.50.300">
    <property type="entry name" value="P-loop containing nucleotide triphosphate hydrolases"/>
    <property type="match status" value="2"/>
</dbReference>
<evidence type="ECO:0000256" key="3">
    <source>
        <dbReference type="ARBA" id="ARBA00005842"/>
    </source>
</evidence>
<feature type="site" description="Interaction with substrate tRNA" evidence="10">
    <location>
        <position position="97"/>
    </location>
</feature>
<keyword evidence="4 10" id="KW-0808">Transferase</keyword>
<comment type="cofactor">
    <cofactor evidence="1 10">
        <name>Mg(2+)</name>
        <dbReference type="ChEBI" id="CHEBI:18420"/>
    </cofactor>
</comment>
<evidence type="ECO:0000256" key="5">
    <source>
        <dbReference type="ARBA" id="ARBA00022694"/>
    </source>
</evidence>
<keyword evidence="6 10" id="KW-0547">Nucleotide-binding</keyword>
<protein>
    <recommendedName>
        <fullName evidence="10">tRNA dimethylallyltransferase</fullName>
        <ecNumber evidence="10">2.5.1.75</ecNumber>
    </recommendedName>
    <alternativeName>
        <fullName evidence="10">Dimethylallyl diphosphate:tRNA dimethylallyltransferase</fullName>
        <shortName evidence="10">DMAPP:tRNA dimethylallyltransferase</shortName>
        <shortName evidence="10">DMATase</shortName>
    </alternativeName>
    <alternativeName>
        <fullName evidence="10">Isopentenyl-diphosphate:tRNA isopentenyltransferase</fullName>
        <shortName evidence="10">IPP transferase</shortName>
        <shortName evidence="10">IPPT</shortName>
        <shortName evidence="10">IPTase</shortName>
    </alternativeName>
</protein>
<sequence length="282" mass="32540">MTKILIICGPTSTGKTQLAAGLAKKFFGELISADSRQVYQEMDIVTGKDQPKGVKIHGLDLVKPDEEFSVAHFVKYAVGLINQIIKRKKLPIVVGGTGLYINSLIKPPKTLLVKPDWRLRKQLDKKSVKELQRQLIRLNALRFEQMNHSDQLNPRRLIRAIEVEKFQQGPTFPAERTDLKKFDTLWIGLTAEKKILDNKIEQRVRARVKAGAIQEWQKLKTKYKQGLPSMSGIGYRELPDVKRWIKSEQQYANRQLTWFKKNKAIHWNPKSLVKLVSAWYTK</sequence>
<evidence type="ECO:0000256" key="2">
    <source>
        <dbReference type="ARBA" id="ARBA00003213"/>
    </source>
</evidence>
<evidence type="ECO:0000313" key="14">
    <source>
        <dbReference type="EMBL" id="OGD56368.1"/>
    </source>
</evidence>
<dbReference type="HAMAP" id="MF_00185">
    <property type="entry name" value="IPP_trans"/>
    <property type="match status" value="1"/>
</dbReference>
<feature type="binding site" evidence="10">
    <location>
        <begin position="9"/>
        <end position="16"/>
    </location>
    <ligand>
        <name>ATP</name>
        <dbReference type="ChEBI" id="CHEBI:30616"/>
    </ligand>
</feature>
<dbReference type="NCBIfam" id="TIGR00174">
    <property type="entry name" value="miaA"/>
    <property type="match status" value="1"/>
</dbReference>
<comment type="function">
    <text evidence="2 10 12">Catalyzes the transfer of a dimethylallyl group onto the adenine at position 37 in tRNAs that read codons beginning with uridine, leading to the formation of N6-(dimethylallyl)adenosine (i(6)A).</text>
</comment>
<evidence type="ECO:0000256" key="8">
    <source>
        <dbReference type="ARBA" id="ARBA00022842"/>
    </source>
</evidence>
<comment type="similarity">
    <text evidence="3 10 13">Belongs to the IPP transferase family.</text>
</comment>
<gene>
    <name evidence="10" type="primary">miaA</name>
    <name evidence="14" type="ORF">A3E73_00060</name>
</gene>
<dbReference type="SUPFAM" id="SSF52540">
    <property type="entry name" value="P-loop containing nucleoside triphosphate hydrolases"/>
    <property type="match status" value="1"/>
</dbReference>
<dbReference type="InterPro" id="IPR039657">
    <property type="entry name" value="Dimethylallyltransferase"/>
</dbReference>
<dbReference type="GO" id="GO:0052381">
    <property type="term" value="F:tRNA dimethylallyltransferase activity"/>
    <property type="evidence" value="ECO:0007669"/>
    <property type="project" value="UniProtKB-UniRule"/>
</dbReference>
<feature type="binding site" evidence="10">
    <location>
        <begin position="11"/>
        <end position="16"/>
    </location>
    <ligand>
        <name>substrate</name>
    </ligand>
</feature>
<evidence type="ECO:0000256" key="10">
    <source>
        <dbReference type="HAMAP-Rule" id="MF_00185"/>
    </source>
</evidence>